<dbReference type="InterPro" id="IPR002848">
    <property type="entry name" value="Translin_fam"/>
</dbReference>
<dbReference type="RefSeq" id="XP_006811808.1">
    <property type="nucleotide sequence ID" value="XM_006811745.1"/>
</dbReference>
<evidence type="ECO:0000313" key="3">
    <source>
        <dbReference type="RefSeq" id="XP_006811808.1"/>
    </source>
</evidence>
<gene>
    <name evidence="3" type="primary">LOC102801578</name>
</gene>
<evidence type="ECO:0000313" key="2">
    <source>
        <dbReference type="Proteomes" id="UP000694865"/>
    </source>
</evidence>
<name>A0ABM0LVL7_SACKO</name>
<dbReference type="PANTHER" id="PTHR10741">
    <property type="entry name" value="TRANSLIN AND TRANSLIN ASSOCIATED PROTEIN X"/>
    <property type="match status" value="1"/>
</dbReference>
<feature type="region of interest" description="Disordered" evidence="1">
    <location>
        <begin position="206"/>
        <end position="230"/>
    </location>
</feature>
<reference evidence="3" key="1">
    <citation type="submission" date="2025-08" db="UniProtKB">
        <authorList>
            <consortium name="RefSeq"/>
        </authorList>
    </citation>
    <scope>IDENTIFICATION</scope>
    <source>
        <tissue evidence="3">Testes</tissue>
    </source>
</reference>
<protein>
    <submittedName>
        <fullName evidence="3">Translin-associated protein X-like</fullName>
    </submittedName>
</protein>
<feature type="region of interest" description="Disordered" evidence="1">
    <location>
        <begin position="1"/>
        <end position="32"/>
    </location>
</feature>
<dbReference type="CDD" id="cd14820">
    <property type="entry name" value="TRAX"/>
    <property type="match status" value="1"/>
</dbReference>
<dbReference type="Gene3D" id="1.20.58.190">
    <property type="entry name" value="Translin, domain 1"/>
    <property type="match status" value="1"/>
</dbReference>
<dbReference type="SUPFAM" id="SSF74784">
    <property type="entry name" value="Translin"/>
    <property type="match status" value="1"/>
</dbReference>
<dbReference type="Pfam" id="PF01997">
    <property type="entry name" value="Translin"/>
    <property type="match status" value="1"/>
</dbReference>
<dbReference type="InterPro" id="IPR036081">
    <property type="entry name" value="Translin_sf"/>
</dbReference>
<proteinExistence type="predicted"/>
<keyword evidence="2" id="KW-1185">Reference proteome</keyword>
<dbReference type="Proteomes" id="UP000694865">
    <property type="component" value="Unplaced"/>
</dbReference>
<feature type="region of interest" description="Disordered" evidence="1">
    <location>
        <begin position="251"/>
        <end position="275"/>
    </location>
</feature>
<sequence length="275" mass="30639">MAASLDKNKPGPVKRDRKGEPRNAGRRQQSKDPIDEDSLVIKTFRYYQVELDGKHDKHERLVKLSRDVTIESKRIIFLLHRVTSGRAMDDVISEALTKINDITERCLKKIAIELEDEDPYMFLRAYTAGLQEYIEAVTFFHYLQTGKLMSLNEFQKSLTFTVDSKSEVSTAALISDYANDGEINLGQGKPHDPKIFPYVTNHVTEDEGEAQASGTGSPPRPWALNTNGDAGSQASNFGSLHFTKVDETNGAAASPNVGTHNPYLALDDTTQTRGY</sequence>
<accession>A0ABM0LVL7</accession>
<dbReference type="GeneID" id="102801578"/>
<dbReference type="InterPro" id="IPR016068">
    <property type="entry name" value="Translin_N"/>
</dbReference>
<organism evidence="2 3">
    <name type="scientific">Saccoglossus kowalevskii</name>
    <name type="common">Acorn worm</name>
    <dbReference type="NCBI Taxonomy" id="10224"/>
    <lineage>
        <taxon>Eukaryota</taxon>
        <taxon>Metazoa</taxon>
        <taxon>Hemichordata</taxon>
        <taxon>Enteropneusta</taxon>
        <taxon>Harrimaniidae</taxon>
        <taxon>Saccoglossus</taxon>
    </lineage>
</organism>
<evidence type="ECO:0000256" key="1">
    <source>
        <dbReference type="SAM" id="MobiDB-lite"/>
    </source>
</evidence>